<evidence type="ECO:0008006" key="2">
    <source>
        <dbReference type="Google" id="ProtNLM"/>
    </source>
</evidence>
<dbReference type="InterPro" id="IPR029063">
    <property type="entry name" value="SAM-dependent_MTases_sf"/>
</dbReference>
<feature type="non-terminal residue" evidence="1">
    <location>
        <position position="1"/>
    </location>
</feature>
<dbReference type="EMBL" id="HACM01010858">
    <property type="protein sequence ID" value="CRZ11300.1"/>
    <property type="molecule type" value="Transcribed_RNA"/>
</dbReference>
<dbReference type="Pfam" id="PF05219">
    <property type="entry name" value="DREV"/>
    <property type="match status" value="1"/>
</dbReference>
<organism evidence="1">
    <name type="scientific">Spongospora subterranea</name>
    <dbReference type="NCBI Taxonomy" id="70186"/>
    <lineage>
        <taxon>Eukaryota</taxon>
        <taxon>Sar</taxon>
        <taxon>Rhizaria</taxon>
        <taxon>Endomyxa</taxon>
        <taxon>Phytomyxea</taxon>
        <taxon>Plasmodiophorida</taxon>
        <taxon>Plasmodiophoridae</taxon>
        <taxon>Spongospora</taxon>
    </lineage>
</organism>
<reference evidence="1" key="1">
    <citation type="submission" date="2015-04" db="EMBL/GenBank/DDBJ databases">
        <title>The genome sequence of the plant pathogenic Rhizarian Plasmodiophora brassicae reveals insights in its biotrophic life cycle and the origin of chitin synthesis.</title>
        <authorList>
            <person name="Schwelm A."/>
            <person name="Fogelqvist J."/>
            <person name="Knaust A."/>
            <person name="Julke S."/>
            <person name="Lilja T."/>
            <person name="Dhandapani V."/>
            <person name="Bonilla-Rosso G."/>
            <person name="Karlsson M."/>
            <person name="Shevchenko A."/>
            <person name="Choi S.R."/>
            <person name="Kim H.G."/>
            <person name="Park J.Y."/>
            <person name="Lim Y.P."/>
            <person name="Ludwig-Muller J."/>
            <person name="Dixelius C."/>
        </authorList>
    </citation>
    <scope>NUCLEOTIDE SEQUENCE</scope>
    <source>
        <tissue evidence="1">Potato root galls</tissue>
    </source>
</reference>
<accession>A0A0H5RAW0</accession>
<dbReference type="SUPFAM" id="SSF53335">
    <property type="entry name" value="S-adenosyl-L-methionine-dependent methyltransferases"/>
    <property type="match status" value="1"/>
</dbReference>
<dbReference type="GO" id="GO:0106370">
    <property type="term" value="F:protein-L-histidine N-pros-methyltransferase activity"/>
    <property type="evidence" value="ECO:0007669"/>
    <property type="project" value="InterPro"/>
</dbReference>
<dbReference type="AlphaFoldDB" id="A0A0H5RAW0"/>
<dbReference type="PANTHER" id="PTHR12890">
    <property type="entry name" value="DREV PROTEIN"/>
    <property type="match status" value="1"/>
</dbReference>
<proteinExistence type="predicted"/>
<name>A0A0H5RAW0_9EUKA</name>
<dbReference type="InterPro" id="IPR007884">
    <property type="entry name" value="METL9"/>
</dbReference>
<dbReference type="CDD" id="cd02440">
    <property type="entry name" value="AdoMet_MTases"/>
    <property type="match status" value="1"/>
</dbReference>
<evidence type="ECO:0000313" key="1">
    <source>
        <dbReference type="EMBL" id="CRZ11300.1"/>
    </source>
</evidence>
<dbReference type="PANTHER" id="PTHR12890:SF0">
    <property type="entry name" value="PROTEIN-L-HISTIDINE N-PROS-METHYLTRANSFERASE"/>
    <property type="match status" value="1"/>
</dbReference>
<protein>
    <recommendedName>
        <fullName evidence="2">Methyltransferase domain-containing protein</fullName>
    </recommendedName>
</protein>
<dbReference type="Gene3D" id="3.40.50.150">
    <property type="entry name" value="Vaccinia Virus protein VP39"/>
    <property type="match status" value="1"/>
</dbReference>
<sequence length="324" mass="36198">ISRLNYQIIYGDLGIGTVIEMRAYRTQMMLTSMRESQRHQCDWNCECRYSMEYGDYAQHLNIFESKPDDAAWIFISRSRQVGIFRICAALTLRWFLSTTDVNGICGTGQMHIMSTEQAALYLGLSEYPAPGSRLLDVGAGDGGITAHLAPLFESVLTTEVSEPMAKRLRARGYPCIVTLDPSSHFSGDENHRFDCVSLLNVLDRCDRPKDLLSSLRNLLNDNGRLLLAVVFPFRPGIEVGSQWTMPSQTLPESVLSANFHIAANSMAVDVLEPLGFHVELITRLPYMSFSVGLSQDYALLDNCIFVCRRQSGNNHPDSSAESQP</sequence>